<dbReference type="SUPFAM" id="SSF46785">
    <property type="entry name" value="Winged helix' DNA-binding domain"/>
    <property type="match status" value="1"/>
</dbReference>
<keyword evidence="4" id="KW-1185">Reference proteome</keyword>
<evidence type="ECO:0000313" key="3">
    <source>
        <dbReference type="EMBL" id="MFC4077981.1"/>
    </source>
</evidence>
<feature type="domain" description="Transcription regulator PadR N-terminal" evidence="2">
    <location>
        <begin position="7"/>
        <end position="81"/>
    </location>
</feature>
<evidence type="ECO:0000313" key="4">
    <source>
        <dbReference type="Proteomes" id="UP001595843"/>
    </source>
</evidence>
<comment type="caution">
    <text evidence="3">The sequence shown here is derived from an EMBL/GenBank/DDBJ whole genome shotgun (WGS) entry which is preliminary data.</text>
</comment>
<protein>
    <submittedName>
        <fullName evidence="3">Helix-turn-helix transcriptional regulator</fullName>
    </submittedName>
</protein>
<dbReference type="PANTHER" id="PTHR43252:SF6">
    <property type="entry name" value="NEGATIVE TRANSCRIPTION REGULATOR PADR"/>
    <property type="match status" value="1"/>
</dbReference>
<dbReference type="Pfam" id="PF03551">
    <property type="entry name" value="PadR"/>
    <property type="match status" value="1"/>
</dbReference>
<dbReference type="RefSeq" id="WP_380705814.1">
    <property type="nucleotide sequence ID" value="NZ_JBHSAP010000018.1"/>
</dbReference>
<reference evidence="4" key="1">
    <citation type="journal article" date="2019" name="Int. J. Syst. Evol. Microbiol.">
        <title>The Global Catalogue of Microorganisms (GCM) 10K type strain sequencing project: providing services to taxonomists for standard genome sequencing and annotation.</title>
        <authorList>
            <consortium name="The Broad Institute Genomics Platform"/>
            <consortium name="The Broad Institute Genome Sequencing Center for Infectious Disease"/>
            <person name="Wu L."/>
            <person name="Ma J."/>
        </authorList>
    </citation>
    <scope>NUCLEOTIDE SEQUENCE [LARGE SCALE GENOMIC DNA]</scope>
    <source>
        <strain evidence="4">IBRC-M 10813</strain>
    </source>
</reference>
<sequence>MSVKHILLGVLSWAPNSGYGIKSEVEYYGRELGWGRVSFGSIYPQLKKLEHQGFIKTESAEEDGRKTKIYELTAKGWRELSNWLEQPPVFPEVRDELLMKLSFWDTGKPEDRELLMDHLELRRKETKQMLHHFEQWSTNGYSAISEIGGLEMDYLKDRLRFDMEWYERMIRQLERPPTSPRQDPRGLFKKASQRKKHAFSESKDMT</sequence>
<dbReference type="EMBL" id="JBHSAP010000018">
    <property type="protein sequence ID" value="MFC4077981.1"/>
    <property type="molecule type" value="Genomic_DNA"/>
</dbReference>
<evidence type="ECO:0000256" key="1">
    <source>
        <dbReference type="SAM" id="MobiDB-lite"/>
    </source>
</evidence>
<name>A0ABV8JL89_9BACL</name>
<proteinExistence type="predicted"/>
<feature type="region of interest" description="Disordered" evidence="1">
    <location>
        <begin position="173"/>
        <end position="206"/>
    </location>
</feature>
<dbReference type="InterPro" id="IPR005149">
    <property type="entry name" value="Tscrpt_reg_PadR_N"/>
</dbReference>
<dbReference type="InterPro" id="IPR036390">
    <property type="entry name" value="WH_DNA-bd_sf"/>
</dbReference>
<dbReference type="Gene3D" id="1.10.10.10">
    <property type="entry name" value="Winged helix-like DNA-binding domain superfamily/Winged helix DNA-binding domain"/>
    <property type="match status" value="1"/>
</dbReference>
<accession>A0ABV8JL89</accession>
<gene>
    <name evidence="3" type="ORF">ACFOUO_14355</name>
</gene>
<evidence type="ECO:0000259" key="2">
    <source>
        <dbReference type="Pfam" id="PF03551"/>
    </source>
</evidence>
<organism evidence="3 4">
    <name type="scientific">Salinithrix halophila</name>
    <dbReference type="NCBI Taxonomy" id="1485204"/>
    <lineage>
        <taxon>Bacteria</taxon>
        <taxon>Bacillati</taxon>
        <taxon>Bacillota</taxon>
        <taxon>Bacilli</taxon>
        <taxon>Bacillales</taxon>
        <taxon>Thermoactinomycetaceae</taxon>
        <taxon>Salinithrix</taxon>
    </lineage>
</organism>
<dbReference type="PANTHER" id="PTHR43252">
    <property type="entry name" value="TRANSCRIPTIONAL REGULATOR YQJI"/>
    <property type="match status" value="1"/>
</dbReference>
<feature type="compositionally biased region" description="Basic residues" evidence="1">
    <location>
        <begin position="187"/>
        <end position="197"/>
    </location>
</feature>
<dbReference type="InterPro" id="IPR036388">
    <property type="entry name" value="WH-like_DNA-bd_sf"/>
</dbReference>
<dbReference type="Proteomes" id="UP001595843">
    <property type="component" value="Unassembled WGS sequence"/>
</dbReference>